<evidence type="ECO:0000313" key="3">
    <source>
        <dbReference type="Ensembl" id="ENSEBUP00000003343.1"/>
    </source>
</evidence>
<reference evidence="3" key="2">
    <citation type="submission" date="2025-09" db="UniProtKB">
        <authorList>
            <consortium name="Ensembl"/>
        </authorList>
    </citation>
    <scope>IDENTIFICATION</scope>
</reference>
<organism evidence="3 4">
    <name type="scientific">Eptatretus burgeri</name>
    <name type="common">Inshore hagfish</name>
    <dbReference type="NCBI Taxonomy" id="7764"/>
    <lineage>
        <taxon>Eukaryota</taxon>
        <taxon>Metazoa</taxon>
        <taxon>Chordata</taxon>
        <taxon>Craniata</taxon>
        <taxon>Vertebrata</taxon>
        <taxon>Cyclostomata</taxon>
        <taxon>Myxini</taxon>
        <taxon>Myxiniformes</taxon>
        <taxon>Myxinidae</taxon>
        <taxon>Eptatretinae</taxon>
        <taxon>Eptatretus</taxon>
    </lineage>
</organism>
<feature type="compositionally biased region" description="Low complexity" evidence="1">
    <location>
        <begin position="424"/>
        <end position="435"/>
    </location>
</feature>
<evidence type="ECO:0000259" key="2">
    <source>
        <dbReference type="Pfam" id="PF15230"/>
    </source>
</evidence>
<dbReference type="Ensembl" id="ENSEBUT00000003712.1">
    <property type="protein sequence ID" value="ENSEBUP00000003343.1"/>
    <property type="gene ID" value="ENSEBUG00000002386.1"/>
</dbReference>
<protein>
    <recommendedName>
        <fullName evidence="2">Serine/arginine repetitive matrix protein C-terminal domain-containing protein</fullName>
    </recommendedName>
</protein>
<feature type="compositionally biased region" description="Low complexity" evidence="1">
    <location>
        <begin position="523"/>
        <end position="545"/>
    </location>
</feature>
<dbReference type="Proteomes" id="UP000694388">
    <property type="component" value="Unplaced"/>
</dbReference>
<feature type="compositionally biased region" description="Basic and acidic residues" evidence="1">
    <location>
        <begin position="401"/>
        <end position="410"/>
    </location>
</feature>
<reference evidence="3" key="1">
    <citation type="submission" date="2025-08" db="UniProtKB">
        <authorList>
            <consortium name="Ensembl"/>
        </authorList>
    </citation>
    <scope>IDENTIFICATION</scope>
</reference>
<accession>A0A8C4NF33</accession>
<feature type="domain" description="Serine/arginine repetitive matrix protein C-terminal" evidence="2">
    <location>
        <begin position="458"/>
        <end position="517"/>
    </location>
</feature>
<name>A0A8C4NF33_EPTBU</name>
<feature type="region of interest" description="Disordered" evidence="1">
    <location>
        <begin position="260"/>
        <end position="590"/>
    </location>
</feature>
<dbReference type="AlphaFoldDB" id="A0A8C4NF33"/>
<keyword evidence="4" id="KW-1185">Reference proteome</keyword>
<feature type="compositionally biased region" description="Low complexity" evidence="1">
    <location>
        <begin position="558"/>
        <end position="573"/>
    </location>
</feature>
<proteinExistence type="predicted"/>
<dbReference type="Pfam" id="PF15230">
    <property type="entry name" value="SRRM_C"/>
    <property type="match status" value="1"/>
</dbReference>
<evidence type="ECO:0000256" key="1">
    <source>
        <dbReference type="SAM" id="MobiDB-lite"/>
    </source>
</evidence>
<evidence type="ECO:0000313" key="4">
    <source>
        <dbReference type="Proteomes" id="UP000694388"/>
    </source>
</evidence>
<dbReference type="InterPro" id="IPR029360">
    <property type="entry name" value="SRRM_C"/>
</dbReference>
<feature type="compositionally biased region" description="Low complexity" evidence="1">
    <location>
        <begin position="472"/>
        <end position="487"/>
    </location>
</feature>
<feature type="compositionally biased region" description="Basic and acidic residues" evidence="1">
    <location>
        <begin position="574"/>
        <end position="587"/>
    </location>
</feature>
<feature type="compositionally biased region" description="Basic residues" evidence="1">
    <location>
        <begin position="546"/>
        <end position="557"/>
    </location>
</feature>
<feature type="compositionally biased region" description="Basic residues" evidence="1">
    <location>
        <begin position="289"/>
        <end position="317"/>
    </location>
</feature>
<sequence length="643" mass="71423">MVGIHCDQLKCGTCCFKQLRFENLLSSFLCIHRMESVFMRMALPGTLPCFPHSPHLKSRSSLEGDCSGSRGREEKVESVRLGRGVFIEELGIKGKDAEGRLCPPLEISKDQNLVGISGEISMKSHTIQHIEHKETFRKKMSGTGGCSKGTKEDRLREESAGSCIGCRTQLLGHDCSKGKKSKGDERTVRDFGFDQPGVETVEQVSSMCNSCDLSPDCLVRIEEKCQELQAVLMENGRPPEKVRAKVDALRRLLLLQARTSSAGSHDFENRDEIQEDEELLTRHSPSASPKHRKRKYKRKRNKKSGSSRKKKRRKSRLSSHSFPKDQSSGSSAVGHKPEAHSVDGGQRLAGRNNVMTHDITEGKDSCAGKAGPVTWETLKKGPAKPAVPPSLRSHTTSTAHSHSEDSGSERRHSRRGQGWHSDKSPSSSRSFPSPSIRVTPSPSHSPPSLARRPLGRESRRRSRSRQRDRGMARGQGARASGRRSYSPPRKRRRSSPSYLEPRRITSARKRPIPYYRPSPPTPVSSSTSSSCSSSTYSSYSSLSPLRSRRRRRHRSHSRCSSVRSRSLSSSSRSHSFDSHSRSFDSRSRSRSWYDPIPCSSEWQGGVDGKGTIGAREVGNRSFVRGLRGGVKGGGKGRAFNLHY</sequence>